<protein>
    <submittedName>
        <fullName evidence="1">Uncharacterized protein</fullName>
    </submittedName>
</protein>
<proteinExistence type="predicted"/>
<dbReference type="Proteomes" id="UP000321121">
    <property type="component" value="Unassembled WGS sequence"/>
</dbReference>
<evidence type="ECO:0000313" key="2">
    <source>
        <dbReference type="Proteomes" id="UP000321121"/>
    </source>
</evidence>
<evidence type="ECO:0000313" key="1">
    <source>
        <dbReference type="EMBL" id="GEK72862.1"/>
    </source>
</evidence>
<keyword evidence="2" id="KW-1185">Reference proteome</keyword>
<accession>A0ABQ0U2U9</accession>
<name>A0ABQ0U2U9_9GAMM</name>
<organism evidence="1 2">
    <name type="scientific">Halomonas halophila</name>
    <dbReference type="NCBI Taxonomy" id="29573"/>
    <lineage>
        <taxon>Bacteria</taxon>
        <taxon>Pseudomonadati</taxon>
        <taxon>Pseudomonadota</taxon>
        <taxon>Gammaproteobacteria</taxon>
        <taxon>Oceanospirillales</taxon>
        <taxon>Halomonadaceae</taxon>
        <taxon>Halomonas</taxon>
    </lineage>
</organism>
<gene>
    <name evidence="1" type="ORF">HHA04nite_14060</name>
</gene>
<comment type="caution">
    <text evidence="1">The sequence shown here is derived from an EMBL/GenBank/DDBJ whole genome shotgun (WGS) entry which is preliminary data.</text>
</comment>
<sequence length="168" mass="18889">MGYFAILHSSRGEESDKGVSVNFKAFYDRFCKVKGGPHPYIKIFTQDSLKWQNKNVAGSYSPSSVRAVSPLRKVVDIVGEGRQAKYVLKEQHYSQACAHLAFNNKIPIELFSAVLFRDHLIHAEEGKEPEEVLRDAFLSEFIGSENGGEYLDLFASGFSISSDVSWFE</sequence>
<reference evidence="1 2" key="1">
    <citation type="submission" date="2019-07" db="EMBL/GenBank/DDBJ databases">
        <title>Whole genome shotgun sequence of Halomonas halophila NBRC 102604.</title>
        <authorList>
            <person name="Hosoyama A."/>
            <person name="Uohara A."/>
            <person name="Ohji S."/>
            <person name="Ichikawa N."/>
        </authorList>
    </citation>
    <scope>NUCLEOTIDE SEQUENCE [LARGE SCALE GENOMIC DNA]</scope>
    <source>
        <strain evidence="1 2">NBRC 102604</strain>
    </source>
</reference>
<dbReference type="EMBL" id="BJUS01000012">
    <property type="protein sequence ID" value="GEK72862.1"/>
    <property type="molecule type" value="Genomic_DNA"/>
</dbReference>